<organism evidence="1 2">
    <name type="scientific">Streptomyces anulatus</name>
    <name type="common">Streptomyces chrysomallus</name>
    <dbReference type="NCBI Taxonomy" id="1892"/>
    <lineage>
        <taxon>Bacteria</taxon>
        <taxon>Bacillati</taxon>
        <taxon>Actinomycetota</taxon>
        <taxon>Actinomycetes</taxon>
        <taxon>Kitasatosporales</taxon>
        <taxon>Streptomycetaceae</taxon>
        <taxon>Streptomyces</taxon>
    </lineage>
</organism>
<evidence type="ECO:0000313" key="1">
    <source>
        <dbReference type="EMBL" id="NEC00335.1"/>
    </source>
</evidence>
<dbReference type="EMBL" id="JAAGMS010000224">
    <property type="protein sequence ID" value="NEC00335.1"/>
    <property type="molecule type" value="Genomic_DNA"/>
</dbReference>
<proteinExistence type="predicted"/>
<accession>A0A7K3RDV5</accession>
<protein>
    <submittedName>
        <fullName evidence="1">Uncharacterized protein</fullName>
    </submittedName>
</protein>
<name>A0A7K3RDV5_STRAQ</name>
<gene>
    <name evidence="1" type="ORF">G3I58_20490</name>
</gene>
<sequence>MASSAVAMPAANAAETCGVATTGAWVCFVADGDLIKVQDTSADGHRAVGNWYTSDGRSGTCHNTLGKGKWKTCNYDFSENATVTYRAEVREGTTLIRSSSWRTDTVKGCPSGQVCSG</sequence>
<comment type="caution">
    <text evidence="1">The sequence shown here is derived from an EMBL/GenBank/DDBJ whole genome shotgun (WGS) entry which is preliminary data.</text>
</comment>
<reference evidence="1 2" key="1">
    <citation type="submission" date="2020-01" db="EMBL/GenBank/DDBJ databases">
        <title>Insect and environment-associated Actinomycetes.</title>
        <authorList>
            <person name="Currrie C."/>
            <person name="Chevrette M."/>
            <person name="Carlson C."/>
            <person name="Stubbendieck R."/>
            <person name="Wendt-Pienkowski E."/>
        </authorList>
    </citation>
    <scope>NUCLEOTIDE SEQUENCE [LARGE SCALE GENOMIC DNA]</scope>
    <source>
        <strain evidence="1 2">SID7903</strain>
    </source>
</reference>
<evidence type="ECO:0000313" key="2">
    <source>
        <dbReference type="Proteomes" id="UP000470951"/>
    </source>
</evidence>
<dbReference type="AlphaFoldDB" id="A0A7K3RDV5"/>
<dbReference type="RefSeq" id="WP_164216842.1">
    <property type="nucleotide sequence ID" value="NZ_JAAGMK010000427.1"/>
</dbReference>
<dbReference type="Proteomes" id="UP000470951">
    <property type="component" value="Unassembled WGS sequence"/>
</dbReference>